<evidence type="ECO:0000313" key="1">
    <source>
        <dbReference type="EMBL" id="CAB4137225.1"/>
    </source>
</evidence>
<accession>A0A6J5LRY6</accession>
<dbReference type="EMBL" id="LR796340">
    <property type="protein sequence ID" value="CAB4137225.1"/>
    <property type="molecule type" value="Genomic_DNA"/>
</dbReference>
<protein>
    <submittedName>
        <fullName evidence="1">Uncharacterized protein</fullName>
    </submittedName>
</protein>
<organism evidence="1">
    <name type="scientific">uncultured Caudovirales phage</name>
    <dbReference type="NCBI Taxonomy" id="2100421"/>
    <lineage>
        <taxon>Viruses</taxon>
        <taxon>Duplodnaviria</taxon>
        <taxon>Heunggongvirae</taxon>
        <taxon>Uroviricota</taxon>
        <taxon>Caudoviricetes</taxon>
        <taxon>Peduoviridae</taxon>
        <taxon>Maltschvirus</taxon>
        <taxon>Maltschvirus maltsch</taxon>
    </lineage>
</organism>
<proteinExistence type="predicted"/>
<name>A0A6J5LRY6_9CAUD</name>
<gene>
    <name evidence="1" type="ORF">UFOVP326_13</name>
</gene>
<reference evidence="1" key="1">
    <citation type="submission" date="2020-04" db="EMBL/GenBank/DDBJ databases">
        <authorList>
            <person name="Chiriac C."/>
            <person name="Salcher M."/>
            <person name="Ghai R."/>
            <person name="Kavagutti S V."/>
        </authorList>
    </citation>
    <scope>NUCLEOTIDE SEQUENCE</scope>
</reference>
<sequence length="73" mass="7602">MTKRGETAPEAMVGEDPAAFDVTLEEFCTGLSGSDKRVELIAGFYADARATGPAKAPAATYQAAYAAFVTRPA</sequence>